<feature type="coiled-coil region" evidence="1">
    <location>
        <begin position="390"/>
        <end position="417"/>
    </location>
</feature>
<keyword evidence="1" id="KW-0175">Coiled coil</keyword>
<feature type="region of interest" description="Disordered" evidence="2">
    <location>
        <begin position="55"/>
        <end position="98"/>
    </location>
</feature>
<name>A0A0N1I0Y9_9EURO</name>
<feature type="region of interest" description="Disordered" evidence="2">
    <location>
        <begin position="1"/>
        <end position="39"/>
    </location>
</feature>
<keyword evidence="4" id="KW-1185">Reference proteome</keyword>
<sequence>MSSSLPTSAAGNMQPPTTPTNQGIPPFPTDSYSPLDPQMSPGLVRVMPVAADGLGAPVSGSIPVIRKDNNNIGRPAPARDGQDLNMPKKKAANDNSAGNVFDDDDVEFLSQRFKTPTKVKPNTKVYADIALPSVESHKSSSTAETAHEMSLTINHRDRNKSAPPRQPGVQFHPVVRKIDFTNRNNEAEILPPPGTPLYKELISFVMRWSIWLPHVRDDQKHDKVLHHICKVLQKAWDDGIKKGHIPVRVPIGCESFSPEELEKAFEVERGREVLEKLSKKNDPAKVVVLEIKRWLQADYDRFHKQRGPIPTPPDRSITAGELSEAGVKWSVVQARVARGDFEQEGELIDRATGGKPIVPSKHWAATKPQTPFNPSGRDLKMFCLWEVGRCDMMIEQLEALVENVEDAKQEARAVAQSSLDAQQLLRSQLMAIALELDSETKSSVVLDDDEVVEVSIQEKKLAVQDADKLQSRHSTRATSSSSIQIIPNQAKHRNQSSAPSESYVEQEIGILSIPSSKPQAHFDLRDYLQNNIRPKANDLLKAEGQPLLEDHINSWAPIIRSLKSAGIAVEKRNELAVEVNAVIFNLNREKEDDFSSYPSPLEVWRAIPPHGFDSDELKAEFPRIERSDRVWIKLVKSVANISSGRFYPKLQSEAFPAPELPPIGFRARKEVVLKSFKVSAFDPEAYSSRTINNTKGFRWRYTNESTIAQRASMDEVVERYVEYILNVDDHKHAQMYGKNHPLPRRGRYERLAHPADRDGPAIVHGIWDVAKNRLVTDIEWQWFYDGEERDITVDYGYKSNEPLIFTNDIAAAEAWAAQFRAQNWARELAQLQDAQGIAPATIEAQPAPITSSKGKGKTKATPTLLTDSSSSAGKAKAKLVLKTPNNASKKDNKPTSASGSSGKKRKIKEEHQDSPRPKRQTASRTPTGHYIEAGESDDDDNMSDYEDL</sequence>
<dbReference type="OrthoDB" id="4158635at2759"/>
<protein>
    <submittedName>
        <fullName evidence="3">Uncharacterized protein</fullName>
    </submittedName>
</protein>
<feature type="region of interest" description="Disordered" evidence="2">
    <location>
        <begin position="842"/>
        <end position="948"/>
    </location>
</feature>
<evidence type="ECO:0000256" key="1">
    <source>
        <dbReference type="SAM" id="Coils"/>
    </source>
</evidence>
<accession>A0A0N1I0Y9</accession>
<evidence type="ECO:0000313" key="3">
    <source>
        <dbReference type="EMBL" id="KPI45345.1"/>
    </source>
</evidence>
<reference evidence="3 4" key="1">
    <citation type="submission" date="2015-06" db="EMBL/GenBank/DDBJ databases">
        <title>Draft genome of the ant-associated black yeast Phialophora attae CBS 131958.</title>
        <authorList>
            <person name="Moreno L.F."/>
            <person name="Stielow B.J."/>
            <person name="de Hoog S."/>
            <person name="Vicente V.A."/>
            <person name="Weiss V.A."/>
            <person name="de Vries M."/>
            <person name="Cruz L.M."/>
            <person name="Souza E.M."/>
        </authorList>
    </citation>
    <scope>NUCLEOTIDE SEQUENCE [LARGE SCALE GENOMIC DNA]</scope>
    <source>
        <strain evidence="3 4">CBS 131958</strain>
    </source>
</reference>
<evidence type="ECO:0000313" key="4">
    <source>
        <dbReference type="Proteomes" id="UP000038010"/>
    </source>
</evidence>
<comment type="caution">
    <text evidence="3">The sequence shown here is derived from an EMBL/GenBank/DDBJ whole genome shotgun (WGS) entry which is preliminary data.</text>
</comment>
<gene>
    <name evidence="3" type="ORF">AB675_2799</name>
</gene>
<feature type="compositionally biased region" description="Polar residues" evidence="2">
    <location>
        <begin position="1"/>
        <end position="23"/>
    </location>
</feature>
<dbReference type="RefSeq" id="XP_018005308.1">
    <property type="nucleotide sequence ID" value="XM_018142797.1"/>
</dbReference>
<dbReference type="GeneID" id="28734677"/>
<dbReference type="AlphaFoldDB" id="A0A0N1I0Y9"/>
<dbReference type="VEuPathDB" id="FungiDB:AB675_2799"/>
<proteinExistence type="predicted"/>
<evidence type="ECO:0000256" key="2">
    <source>
        <dbReference type="SAM" id="MobiDB-lite"/>
    </source>
</evidence>
<dbReference type="EMBL" id="LFJN01000002">
    <property type="protein sequence ID" value="KPI45345.1"/>
    <property type="molecule type" value="Genomic_DNA"/>
</dbReference>
<organism evidence="3 4">
    <name type="scientific">Cyphellophora attinorum</name>
    <dbReference type="NCBI Taxonomy" id="1664694"/>
    <lineage>
        <taxon>Eukaryota</taxon>
        <taxon>Fungi</taxon>
        <taxon>Dikarya</taxon>
        <taxon>Ascomycota</taxon>
        <taxon>Pezizomycotina</taxon>
        <taxon>Eurotiomycetes</taxon>
        <taxon>Chaetothyriomycetidae</taxon>
        <taxon>Chaetothyriales</taxon>
        <taxon>Cyphellophoraceae</taxon>
        <taxon>Cyphellophora</taxon>
    </lineage>
</organism>
<feature type="compositionally biased region" description="Acidic residues" evidence="2">
    <location>
        <begin position="934"/>
        <end position="948"/>
    </location>
</feature>
<dbReference type="Proteomes" id="UP000038010">
    <property type="component" value="Unassembled WGS sequence"/>
</dbReference>
<feature type="compositionally biased region" description="Basic and acidic residues" evidence="2">
    <location>
        <begin position="907"/>
        <end position="916"/>
    </location>
</feature>